<organism evidence="1">
    <name type="scientific">virus sp. ctiha2</name>
    <dbReference type="NCBI Taxonomy" id="2827299"/>
    <lineage>
        <taxon>Viruses</taxon>
    </lineage>
</organism>
<name>A0A8S5RHR2_9VIRU</name>
<reference evidence="1" key="1">
    <citation type="journal article" date="2021" name="Proc. Natl. Acad. Sci. U.S.A.">
        <title>A Catalog of Tens of Thousands of Viruses from Human Metagenomes Reveals Hidden Associations with Chronic Diseases.</title>
        <authorList>
            <person name="Tisza M.J."/>
            <person name="Buck C.B."/>
        </authorList>
    </citation>
    <scope>NUCLEOTIDE SEQUENCE</scope>
    <source>
        <strain evidence="1">Ctiha2</strain>
    </source>
</reference>
<accession>A0A8S5RHR2</accession>
<evidence type="ECO:0000313" key="1">
    <source>
        <dbReference type="EMBL" id="DAE30605.1"/>
    </source>
</evidence>
<dbReference type="EMBL" id="BK059104">
    <property type="protein sequence ID" value="DAE30605.1"/>
    <property type="molecule type" value="Genomic_DNA"/>
</dbReference>
<protein>
    <submittedName>
        <fullName evidence="1">Uncharacterized protein</fullName>
    </submittedName>
</protein>
<sequence>MSKKYIPQIGDVVLDNNIPMVVVTMKSYEDVGSCGYDRKYFLCEEEYFHKLSGCMTTIEAMRGHGRWVQVRGTEFPNIKQVMDIAPYEIIPIQGFHVRQKEAKTVTIYE</sequence>
<proteinExistence type="predicted"/>